<organism evidence="9 10">
    <name type="scientific">Mangrovactinospora gilvigrisea</name>
    <dbReference type="NCBI Taxonomy" id="1428644"/>
    <lineage>
        <taxon>Bacteria</taxon>
        <taxon>Bacillati</taxon>
        <taxon>Actinomycetota</taxon>
        <taxon>Actinomycetes</taxon>
        <taxon>Kitasatosporales</taxon>
        <taxon>Streptomycetaceae</taxon>
        <taxon>Mangrovactinospora</taxon>
    </lineage>
</organism>
<keyword evidence="4" id="KW-1003">Cell membrane</keyword>
<name>A0A1J7C9R8_9ACTN</name>
<protein>
    <recommendedName>
        <fullName evidence="11">Iron complex transport system permease protein</fullName>
    </recommendedName>
</protein>
<comment type="similarity">
    <text evidence="2">Belongs to the binding-protein-dependent transport system permease family. FecCD subfamily.</text>
</comment>
<comment type="subcellular location">
    <subcellularLocation>
        <location evidence="1">Cell membrane</location>
        <topology evidence="1">Multi-pass membrane protein</topology>
    </subcellularLocation>
</comment>
<feature type="transmembrane region" description="Helical" evidence="8">
    <location>
        <begin position="323"/>
        <end position="342"/>
    </location>
</feature>
<evidence type="ECO:0008006" key="11">
    <source>
        <dbReference type="Google" id="ProtNLM"/>
    </source>
</evidence>
<dbReference type="STRING" id="1428644.BIV57_06275"/>
<feature type="transmembrane region" description="Helical" evidence="8">
    <location>
        <begin position="25"/>
        <end position="44"/>
    </location>
</feature>
<dbReference type="GO" id="GO:0022857">
    <property type="term" value="F:transmembrane transporter activity"/>
    <property type="evidence" value="ECO:0007669"/>
    <property type="project" value="InterPro"/>
</dbReference>
<reference evidence="9 10" key="1">
    <citation type="submission" date="2016-10" db="EMBL/GenBank/DDBJ databases">
        <title>Genome sequence of Streptomyces gilvigriseus MUSC 26.</title>
        <authorList>
            <person name="Lee L.-H."/>
            <person name="Ser H.-L."/>
        </authorList>
    </citation>
    <scope>NUCLEOTIDE SEQUENCE [LARGE SCALE GENOMIC DNA]</scope>
    <source>
        <strain evidence="9 10">MUSC 26</strain>
    </source>
</reference>
<dbReference type="GO" id="GO:0005886">
    <property type="term" value="C:plasma membrane"/>
    <property type="evidence" value="ECO:0007669"/>
    <property type="project" value="UniProtKB-SubCell"/>
</dbReference>
<evidence type="ECO:0000256" key="4">
    <source>
        <dbReference type="ARBA" id="ARBA00022475"/>
    </source>
</evidence>
<dbReference type="GO" id="GO:0033214">
    <property type="term" value="P:siderophore-iron import into cell"/>
    <property type="evidence" value="ECO:0007669"/>
    <property type="project" value="TreeGrafter"/>
</dbReference>
<feature type="transmembrane region" description="Helical" evidence="8">
    <location>
        <begin position="206"/>
        <end position="226"/>
    </location>
</feature>
<dbReference type="Pfam" id="PF01032">
    <property type="entry name" value="FecCD"/>
    <property type="match status" value="1"/>
</dbReference>
<evidence type="ECO:0000256" key="6">
    <source>
        <dbReference type="ARBA" id="ARBA00022989"/>
    </source>
</evidence>
<feature type="transmembrane region" description="Helical" evidence="8">
    <location>
        <begin position="164"/>
        <end position="186"/>
    </location>
</feature>
<keyword evidence="3" id="KW-0813">Transport</keyword>
<sequence length="350" mass="34487">MSITSGTGKPLRAGRFSLLVRPRTVVVCTALLLAAAAVGVVALGTGEYRLTPGQVLATLAGGGPPGASFVVTELRLPRIATGLLVGAAFAASGGIFQSLARNPLASPDIIGFTAGSAGGALLVIVVLGGGAVGVPLGAVLGGVVAALLVHGLARRGVGGAGGRLVLTGIGVTAVLGALNSYLLTRASFAEAQQALLWLTGSLDGRGWSNALPVAAVLVAVLPAVVLTSRRMALAEMGEDAAVALGVNTARTRLWLSAAGVLLAAVATSAAGPIPFVALAAPQLARRLTRSPEPGIGTAAAMGAALTAGADWLADGRVLPGTPLPVGVLTAALGGGYLLWLLVRERRAGRT</sequence>
<gene>
    <name evidence="9" type="ORF">BIV57_06275</name>
</gene>
<dbReference type="RefSeq" id="WP_071655681.1">
    <property type="nucleotide sequence ID" value="NZ_MLCF01000025.1"/>
</dbReference>
<dbReference type="InterPro" id="IPR000522">
    <property type="entry name" value="ABC_transptr_permease_BtuC"/>
</dbReference>
<keyword evidence="10" id="KW-1185">Reference proteome</keyword>
<keyword evidence="5 8" id="KW-0812">Transmembrane</keyword>
<dbReference type="PANTHER" id="PTHR30472:SF24">
    <property type="entry name" value="FERRIC ENTEROBACTIN TRANSPORT SYSTEM PERMEASE PROTEIN FEPG"/>
    <property type="match status" value="1"/>
</dbReference>
<dbReference type="SUPFAM" id="SSF81345">
    <property type="entry name" value="ABC transporter involved in vitamin B12 uptake, BtuC"/>
    <property type="match status" value="1"/>
</dbReference>
<accession>A0A1J7C9R8</accession>
<dbReference type="CDD" id="cd06550">
    <property type="entry name" value="TM_ABC_iron-siderophores_like"/>
    <property type="match status" value="1"/>
</dbReference>
<evidence type="ECO:0000313" key="10">
    <source>
        <dbReference type="Proteomes" id="UP000243342"/>
    </source>
</evidence>
<keyword evidence="6 8" id="KW-1133">Transmembrane helix</keyword>
<evidence type="ECO:0000256" key="3">
    <source>
        <dbReference type="ARBA" id="ARBA00022448"/>
    </source>
</evidence>
<dbReference type="PANTHER" id="PTHR30472">
    <property type="entry name" value="FERRIC ENTEROBACTIN TRANSPORT SYSTEM PERMEASE PROTEIN"/>
    <property type="match status" value="1"/>
</dbReference>
<evidence type="ECO:0000256" key="7">
    <source>
        <dbReference type="ARBA" id="ARBA00023136"/>
    </source>
</evidence>
<evidence type="ECO:0000256" key="8">
    <source>
        <dbReference type="SAM" id="Phobius"/>
    </source>
</evidence>
<comment type="caution">
    <text evidence="9">The sequence shown here is derived from an EMBL/GenBank/DDBJ whole genome shotgun (WGS) entry which is preliminary data.</text>
</comment>
<evidence type="ECO:0000256" key="1">
    <source>
        <dbReference type="ARBA" id="ARBA00004651"/>
    </source>
</evidence>
<dbReference type="EMBL" id="MLCF01000025">
    <property type="protein sequence ID" value="OIV38272.1"/>
    <property type="molecule type" value="Genomic_DNA"/>
</dbReference>
<feature type="transmembrane region" description="Helical" evidence="8">
    <location>
        <begin position="109"/>
        <end position="128"/>
    </location>
</feature>
<proteinExistence type="inferred from homology"/>
<feature type="transmembrane region" description="Helical" evidence="8">
    <location>
        <begin position="79"/>
        <end position="97"/>
    </location>
</feature>
<dbReference type="InterPro" id="IPR037294">
    <property type="entry name" value="ABC_BtuC-like"/>
</dbReference>
<dbReference type="Proteomes" id="UP000243342">
    <property type="component" value="Unassembled WGS sequence"/>
</dbReference>
<evidence type="ECO:0000313" key="9">
    <source>
        <dbReference type="EMBL" id="OIV38272.1"/>
    </source>
</evidence>
<dbReference type="Gene3D" id="1.10.3470.10">
    <property type="entry name" value="ABC transporter involved in vitamin B12 uptake, BtuC"/>
    <property type="match status" value="1"/>
</dbReference>
<evidence type="ECO:0000256" key="2">
    <source>
        <dbReference type="ARBA" id="ARBA00007935"/>
    </source>
</evidence>
<feature type="transmembrane region" description="Helical" evidence="8">
    <location>
        <begin position="253"/>
        <end position="280"/>
    </location>
</feature>
<dbReference type="AlphaFoldDB" id="A0A1J7C9R8"/>
<feature type="transmembrane region" description="Helical" evidence="8">
    <location>
        <begin position="134"/>
        <end position="152"/>
    </location>
</feature>
<evidence type="ECO:0000256" key="5">
    <source>
        <dbReference type="ARBA" id="ARBA00022692"/>
    </source>
</evidence>
<dbReference type="OrthoDB" id="4455417at2"/>
<keyword evidence="7 8" id="KW-0472">Membrane</keyword>